<name>F8PBF4_SERL9</name>
<dbReference type="GeneID" id="18815843"/>
<evidence type="ECO:0000256" key="1">
    <source>
        <dbReference type="SAM" id="MobiDB-lite"/>
    </source>
</evidence>
<dbReference type="EMBL" id="GL945443">
    <property type="protein sequence ID" value="EGO19594.1"/>
    <property type="molecule type" value="Genomic_DNA"/>
</dbReference>
<feature type="compositionally biased region" description="Polar residues" evidence="1">
    <location>
        <begin position="99"/>
        <end position="109"/>
    </location>
</feature>
<accession>F8PBF4</accession>
<protein>
    <submittedName>
        <fullName evidence="2">Uncharacterized protein</fullName>
    </submittedName>
</protein>
<proteinExistence type="predicted"/>
<sequence length="194" mass="21904">MSDSIRTGNLRHKASISNSSIRSTPSVPEIWNPTLAPEKDAAMSQRYAISLSVLSNSVPNTSSAYSRPVDNPRSFQPPTSASRPGIIRNTSIDEGRRIPQQNSRSQNKNDIPRSWLSSYVPGRLQPKDIRPVYARQQGPTHTYREEPESEDELKEVARRKRRIKGAKRKGVHTKPDVKNRSDVCVEVIETERMT</sequence>
<organism>
    <name type="scientific">Serpula lacrymans var. lacrymans (strain S7.9)</name>
    <name type="common">Dry rot fungus</name>
    <dbReference type="NCBI Taxonomy" id="578457"/>
    <lineage>
        <taxon>Eukaryota</taxon>
        <taxon>Fungi</taxon>
        <taxon>Dikarya</taxon>
        <taxon>Basidiomycota</taxon>
        <taxon>Agaricomycotina</taxon>
        <taxon>Agaricomycetes</taxon>
        <taxon>Agaricomycetidae</taxon>
        <taxon>Boletales</taxon>
        <taxon>Coniophorineae</taxon>
        <taxon>Serpulaceae</taxon>
        <taxon>Serpula</taxon>
    </lineage>
</organism>
<dbReference type="RefSeq" id="XP_007323727.1">
    <property type="nucleotide sequence ID" value="XM_007323665.1"/>
</dbReference>
<reference evidence="2" key="1">
    <citation type="submission" date="2011-04" db="EMBL/GenBank/DDBJ databases">
        <title>Evolution of plant cell wall degrading machinery underlies the functional diversity of forest fungi.</title>
        <authorList>
            <consortium name="US DOE Joint Genome Institute (JGI-PGF)"/>
            <person name="Eastwood D.C."/>
            <person name="Floudas D."/>
            <person name="Binder M."/>
            <person name="Majcherczyk A."/>
            <person name="Schneider P."/>
            <person name="Aerts A."/>
            <person name="Asiegbu F.O."/>
            <person name="Baker S.E."/>
            <person name="Barry K."/>
            <person name="Bendiksby M."/>
            <person name="Blumentritt M."/>
            <person name="Coutinho P.M."/>
            <person name="Cullen D."/>
            <person name="Cullen D."/>
            <person name="Gathman A."/>
            <person name="Goodell B."/>
            <person name="Henrissat B."/>
            <person name="Ihrmark K."/>
            <person name="Kauserud H."/>
            <person name="Kohler A."/>
            <person name="LaButti K."/>
            <person name="Lapidus A."/>
            <person name="Lavin J.L."/>
            <person name="Lee Y.-H."/>
            <person name="Lindquist E."/>
            <person name="Lilly W."/>
            <person name="Lucas S."/>
            <person name="Morin E."/>
            <person name="Murat C."/>
            <person name="Oguiza J.A."/>
            <person name="Park J."/>
            <person name="Pisabarro A.G."/>
            <person name="Riley R."/>
            <person name="Rosling A."/>
            <person name="Salamov A."/>
            <person name="Schmidt O."/>
            <person name="Schmutz J."/>
            <person name="Skrede I."/>
            <person name="Stenlid J."/>
            <person name="Wiebenga A."/>
            <person name="Xie X."/>
            <person name="Kues U."/>
            <person name="Hibbett D.S."/>
            <person name="Hoffmeister D."/>
            <person name="Hogberg N."/>
            <person name="Martin F."/>
            <person name="Grigoriev I.V."/>
            <person name="Watkinson S.C."/>
        </authorList>
    </citation>
    <scope>NUCLEOTIDE SEQUENCE</scope>
    <source>
        <strain evidence="2">S7.9</strain>
    </source>
</reference>
<dbReference type="AlphaFoldDB" id="F8PBF4"/>
<dbReference type="HOGENOM" id="CLU_1403219_0_0_1"/>
<feature type="region of interest" description="Disordered" evidence="1">
    <location>
        <begin position="1"/>
        <end position="32"/>
    </location>
</feature>
<feature type="compositionally biased region" description="Low complexity" evidence="1">
    <location>
        <begin position="15"/>
        <end position="26"/>
    </location>
</feature>
<gene>
    <name evidence="2" type="ORF">SERLADRAFT_443064</name>
</gene>
<dbReference type="Proteomes" id="UP000008064">
    <property type="component" value="Unassembled WGS sequence"/>
</dbReference>
<feature type="region of interest" description="Disordered" evidence="1">
    <location>
        <begin position="57"/>
        <end position="155"/>
    </location>
</feature>
<evidence type="ECO:0000313" key="2">
    <source>
        <dbReference type="EMBL" id="EGO19594.1"/>
    </source>
</evidence>
<dbReference type="KEGG" id="sla:SERLADRAFT_443064"/>
<feature type="compositionally biased region" description="Polar residues" evidence="1">
    <location>
        <begin position="73"/>
        <end position="90"/>
    </location>
</feature>